<dbReference type="Proteomes" id="UP000807025">
    <property type="component" value="Unassembled WGS sequence"/>
</dbReference>
<sequence length="301" mass="33452">MPQSFQAPNGVHIIHAIHRRQFPEGRSSVGIRALQITAHIRSLETATIEAHLDSGADVTLMSEDFLNTLADPSRIQEGVCMWLYQLTGSARVLGYVRTKLLVHTTTGEVVAFKLEAYVVHGMRVPLLLEEDFQTTYELGVAHQASGQCEVFPSDLSYCLQALSSANMDIGFKVCKAYTGQAFLKGKHRVRAHRQLRGSPKDVPPVLACCTVHISLGCVFNMLVDAPFRTLDTWLVKKMLMLDKCNEFASTPTTIISTNNPYVPIANPMEQPVMIKKGDVVGHLYDPQEYLDAPHDKETMVK</sequence>
<organism evidence="1 2">
    <name type="scientific">Pleurotus eryngii</name>
    <name type="common">Boletus of the steppes</name>
    <dbReference type="NCBI Taxonomy" id="5323"/>
    <lineage>
        <taxon>Eukaryota</taxon>
        <taxon>Fungi</taxon>
        <taxon>Dikarya</taxon>
        <taxon>Basidiomycota</taxon>
        <taxon>Agaricomycotina</taxon>
        <taxon>Agaricomycetes</taxon>
        <taxon>Agaricomycetidae</taxon>
        <taxon>Agaricales</taxon>
        <taxon>Pleurotineae</taxon>
        <taxon>Pleurotaceae</taxon>
        <taxon>Pleurotus</taxon>
    </lineage>
</organism>
<dbReference type="AlphaFoldDB" id="A0A9P6A0Z0"/>
<protein>
    <recommendedName>
        <fullName evidence="3">Peptidase A2 domain-containing protein</fullName>
    </recommendedName>
</protein>
<evidence type="ECO:0008006" key="3">
    <source>
        <dbReference type="Google" id="ProtNLM"/>
    </source>
</evidence>
<reference evidence="1" key="1">
    <citation type="submission" date="2020-11" db="EMBL/GenBank/DDBJ databases">
        <authorList>
            <consortium name="DOE Joint Genome Institute"/>
            <person name="Ahrendt S."/>
            <person name="Riley R."/>
            <person name="Andreopoulos W."/>
            <person name="Labutti K."/>
            <person name="Pangilinan J."/>
            <person name="Ruiz-Duenas F.J."/>
            <person name="Barrasa J.M."/>
            <person name="Sanchez-Garcia M."/>
            <person name="Camarero S."/>
            <person name="Miyauchi S."/>
            <person name="Serrano A."/>
            <person name="Linde D."/>
            <person name="Babiker R."/>
            <person name="Drula E."/>
            <person name="Ayuso-Fernandez I."/>
            <person name="Pacheco R."/>
            <person name="Padilla G."/>
            <person name="Ferreira P."/>
            <person name="Barriuso J."/>
            <person name="Kellner H."/>
            <person name="Castanera R."/>
            <person name="Alfaro M."/>
            <person name="Ramirez L."/>
            <person name="Pisabarro A.G."/>
            <person name="Kuo A."/>
            <person name="Tritt A."/>
            <person name="Lipzen A."/>
            <person name="He G."/>
            <person name="Yan M."/>
            <person name="Ng V."/>
            <person name="Cullen D."/>
            <person name="Martin F."/>
            <person name="Rosso M.-N."/>
            <person name="Henrissat B."/>
            <person name="Hibbett D."/>
            <person name="Martinez A.T."/>
            <person name="Grigoriev I.V."/>
        </authorList>
    </citation>
    <scope>NUCLEOTIDE SEQUENCE</scope>
    <source>
        <strain evidence="1">ATCC 90797</strain>
    </source>
</reference>
<proteinExistence type="predicted"/>
<evidence type="ECO:0000313" key="2">
    <source>
        <dbReference type="Proteomes" id="UP000807025"/>
    </source>
</evidence>
<gene>
    <name evidence="1" type="ORF">BDN71DRAFT_1387958</name>
</gene>
<keyword evidence="2" id="KW-1185">Reference proteome</keyword>
<dbReference type="OrthoDB" id="3061185at2759"/>
<accession>A0A9P6A0Z0</accession>
<dbReference type="EMBL" id="MU154545">
    <property type="protein sequence ID" value="KAF9497276.1"/>
    <property type="molecule type" value="Genomic_DNA"/>
</dbReference>
<comment type="caution">
    <text evidence="1">The sequence shown here is derived from an EMBL/GenBank/DDBJ whole genome shotgun (WGS) entry which is preliminary data.</text>
</comment>
<name>A0A9P6A0Z0_PLEER</name>
<evidence type="ECO:0000313" key="1">
    <source>
        <dbReference type="EMBL" id="KAF9497276.1"/>
    </source>
</evidence>